<proteinExistence type="predicted"/>
<sequence>MDRAGGFPFPPTPGPRHQHTLSLPPSQTSAPELHFAGTKIKQLNDLPSQVKTESLYPWWFKLQQFIGVSSPHPRLLC</sequence>
<name>A0ABU7A0X4_9TELE</name>
<feature type="region of interest" description="Disordered" evidence="1">
    <location>
        <begin position="1"/>
        <end position="29"/>
    </location>
</feature>
<gene>
    <name evidence="2" type="ORF">ATANTOWER_006326</name>
</gene>
<dbReference type="Proteomes" id="UP001345963">
    <property type="component" value="Unassembled WGS sequence"/>
</dbReference>
<feature type="compositionally biased region" description="Polar residues" evidence="1">
    <location>
        <begin position="20"/>
        <end position="29"/>
    </location>
</feature>
<evidence type="ECO:0000313" key="2">
    <source>
        <dbReference type="EMBL" id="MED6231433.1"/>
    </source>
</evidence>
<evidence type="ECO:0000313" key="3">
    <source>
        <dbReference type="Proteomes" id="UP001345963"/>
    </source>
</evidence>
<protein>
    <submittedName>
        <fullName evidence="2">Uncharacterized protein</fullName>
    </submittedName>
</protein>
<comment type="caution">
    <text evidence="2">The sequence shown here is derived from an EMBL/GenBank/DDBJ whole genome shotgun (WGS) entry which is preliminary data.</text>
</comment>
<accession>A0ABU7A0X4</accession>
<organism evidence="2 3">
    <name type="scientific">Ataeniobius toweri</name>
    <dbReference type="NCBI Taxonomy" id="208326"/>
    <lineage>
        <taxon>Eukaryota</taxon>
        <taxon>Metazoa</taxon>
        <taxon>Chordata</taxon>
        <taxon>Craniata</taxon>
        <taxon>Vertebrata</taxon>
        <taxon>Euteleostomi</taxon>
        <taxon>Actinopterygii</taxon>
        <taxon>Neopterygii</taxon>
        <taxon>Teleostei</taxon>
        <taxon>Neoteleostei</taxon>
        <taxon>Acanthomorphata</taxon>
        <taxon>Ovalentaria</taxon>
        <taxon>Atherinomorphae</taxon>
        <taxon>Cyprinodontiformes</taxon>
        <taxon>Goodeidae</taxon>
        <taxon>Ataeniobius</taxon>
    </lineage>
</organism>
<evidence type="ECO:0000256" key="1">
    <source>
        <dbReference type="SAM" id="MobiDB-lite"/>
    </source>
</evidence>
<reference evidence="2 3" key="1">
    <citation type="submission" date="2021-07" db="EMBL/GenBank/DDBJ databases">
        <authorList>
            <person name="Palmer J.M."/>
        </authorList>
    </citation>
    <scope>NUCLEOTIDE SEQUENCE [LARGE SCALE GENOMIC DNA]</scope>
    <source>
        <strain evidence="2 3">AT_MEX2019</strain>
        <tissue evidence="2">Muscle</tissue>
    </source>
</reference>
<dbReference type="EMBL" id="JAHUTI010000018">
    <property type="protein sequence ID" value="MED6231433.1"/>
    <property type="molecule type" value="Genomic_DNA"/>
</dbReference>
<keyword evidence="3" id="KW-1185">Reference proteome</keyword>